<feature type="domain" description="Katanin p60 ATPase-containing subunit A1 MIT" evidence="9">
    <location>
        <begin position="8"/>
        <end position="71"/>
    </location>
</feature>
<dbReference type="GO" id="GO:0005524">
    <property type="term" value="F:ATP binding"/>
    <property type="evidence" value="ECO:0007669"/>
    <property type="project" value="UniProtKB-KW"/>
</dbReference>
<evidence type="ECO:0000259" key="9">
    <source>
        <dbReference type="Pfam" id="PF21126"/>
    </source>
</evidence>
<dbReference type="OrthoDB" id="5334845at2759"/>
<evidence type="ECO:0000256" key="2">
    <source>
        <dbReference type="ARBA" id="ARBA00022490"/>
    </source>
</evidence>
<evidence type="ECO:0000256" key="1">
    <source>
        <dbReference type="ARBA" id="ARBA00004245"/>
    </source>
</evidence>
<dbReference type="EMBL" id="CP045907">
    <property type="protein sequence ID" value="QQP35587.1"/>
    <property type="molecule type" value="Genomic_DNA"/>
</dbReference>
<organism evidence="10 11">
    <name type="scientific">Caligus rogercresseyi</name>
    <name type="common">Sea louse</name>
    <dbReference type="NCBI Taxonomy" id="217165"/>
    <lineage>
        <taxon>Eukaryota</taxon>
        <taxon>Metazoa</taxon>
        <taxon>Ecdysozoa</taxon>
        <taxon>Arthropoda</taxon>
        <taxon>Crustacea</taxon>
        <taxon>Multicrustacea</taxon>
        <taxon>Hexanauplia</taxon>
        <taxon>Copepoda</taxon>
        <taxon>Siphonostomatoida</taxon>
        <taxon>Caligidae</taxon>
        <taxon>Caligus</taxon>
    </lineage>
</organism>
<evidence type="ECO:0000313" key="10">
    <source>
        <dbReference type="EMBL" id="QQP35587.1"/>
    </source>
</evidence>
<evidence type="ECO:0000256" key="6">
    <source>
        <dbReference type="ARBA" id="ARBA00023212"/>
    </source>
</evidence>
<dbReference type="CDD" id="cd21748">
    <property type="entry name" value="Kp60-NTD"/>
    <property type="match status" value="1"/>
</dbReference>
<keyword evidence="5" id="KW-0067">ATP-binding</keyword>
<keyword evidence="11" id="KW-1185">Reference proteome</keyword>
<keyword evidence="2" id="KW-0963">Cytoplasm</keyword>
<dbReference type="GO" id="GO:0000226">
    <property type="term" value="P:microtubule cytoskeleton organization"/>
    <property type="evidence" value="ECO:0007669"/>
    <property type="project" value="UniProtKB-ARBA"/>
</dbReference>
<proteinExistence type="predicted"/>
<dbReference type="Proteomes" id="UP000595437">
    <property type="component" value="Chromosome 18"/>
</dbReference>
<dbReference type="Gene3D" id="1.20.58.80">
    <property type="entry name" value="Phosphotransferase system, lactose/cellobiose-type IIA subunit"/>
    <property type="match status" value="1"/>
</dbReference>
<keyword evidence="6" id="KW-0206">Cytoskeleton</keyword>
<evidence type="ECO:0000256" key="3">
    <source>
        <dbReference type="ARBA" id="ARBA00022701"/>
    </source>
</evidence>
<accession>A0A7T8GPZ4</accession>
<gene>
    <name evidence="10" type="ORF">FKW44_023853</name>
</gene>
<dbReference type="GO" id="GO:0005874">
    <property type="term" value="C:microtubule"/>
    <property type="evidence" value="ECO:0007669"/>
    <property type="project" value="UniProtKB-KW"/>
</dbReference>
<dbReference type="Pfam" id="PF21126">
    <property type="entry name" value="KATNA1_MIT"/>
    <property type="match status" value="1"/>
</dbReference>
<keyword evidence="7" id="KW-0413">Isomerase</keyword>
<reference evidence="11" key="1">
    <citation type="submission" date="2021-01" db="EMBL/GenBank/DDBJ databases">
        <title>Caligus Genome Assembly.</title>
        <authorList>
            <person name="Gallardo-Escarate C."/>
        </authorList>
    </citation>
    <scope>NUCLEOTIDE SEQUENCE [LARGE SCALE GENOMIC DNA]</scope>
</reference>
<dbReference type="FunFam" id="1.20.58.80:FF:000003">
    <property type="entry name" value="Katanin p60 ATPase-containing subunit A1"/>
    <property type="match status" value="1"/>
</dbReference>
<sequence>MAVPVSDICENTKLARENSLMGNYETASVYYQGCIQQIHRLLPSMEDPLRKRKWQTIQGQIAAEYDVIKNISQTLALFKSGESSLEHPRRSSAFSSALYEEGPRGTQTSGLQPPQHPEEFPPITLIILTSPSVDPDPPSSLDPLTAPRLHPLQQQEVERA</sequence>
<dbReference type="InterPro" id="IPR048611">
    <property type="entry name" value="KATNA1_MIT"/>
</dbReference>
<comment type="subcellular location">
    <subcellularLocation>
        <location evidence="1">Cytoplasm</location>
        <location evidence="1">Cytoskeleton</location>
    </subcellularLocation>
</comment>
<keyword evidence="3" id="KW-0493">Microtubule</keyword>
<protein>
    <submittedName>
        <fullName evidence="10">Katanin p60 ATPase-containing subunit A1</fullName>
    </submittedName>
</protein>
<evidence type="ECO:0000256" key="5">
    <source>
        <dbReference type="ARBA" id="ARBA00022840"/>
    </source>
</evidence>
<dbReference type="AlphaFoldDB" id="A0A7T8GPZ4"/>
<keyword evidence="4" id="KW-0547">Nucleotide-binding</keyword>
<feature type="region of interest" description="Disordered" evidence="8">
    <location>
        <begin position="80"/>
        <end position="160"/>
    </location>
</feature>
<dbReference type="GO" id="GO:0016853">
    <property type="term" value="F:isomerase activity"/>
    <property type="evidence" value="ECO:0007669"/>
    <property type="project" value="UniProtKB-KW"/>
</dbReference>
<evidence type="ECO:0000256" key="7">
    <source>
        <dbReference type="ARBA" id="ARBA00023235"/>
    </source>
</evidence>
<evidence type="ECO:0000313" key="11">
    <source>
        <dbReference type="Proteomes" id="UP000595437"/>
    </source>
</evidence>
<evidence type="ECO:0000256" key="8">
    <source>
        <dbReference type="SAM" id="MobiDB-lite"/>
    </source>
</evidence>
<feature type="non-terminal residue" evidence="10">
    <location>
        <position position="160"/>
    </location>
</feature>
<evidence type="ECO:0000256" key="4">
    <source>
        <dbReference type="ARBA" id="ARBA00022741"/>
    </source>
</evidence>
<name>A0A7T8GPZ4_CALRO</name>